<name>A0A2M9QBB2_9BACI</name>
<comment type="caution">
    <text evidence="2">The sequence shown here is derived from an EMBL/GenBank/DDBJ whole genome shotgun (WGS) entry which is preliminary data.</text>
</comment>
<dbReference type="EMBL" id="PHQY01000150">
    <property type="protein sequence ID" value="PJO45357.1"/>
    <property type="molecule type" value="Genomic_DNA"/>
</dbReference>
<keyword evidence="1" id="KW-1133">Transmembrane helix</keyword>
<evidence type="ECO:0000313" key="2">
    <source>
        <dbReference type="EMBL" id="PJO45357.1"/>
    </source>
</evidence>
<accession>A0A2M9QBB2</accession>
<dbReference type="Proteomes" id="UP000232101">
    <property type="component" value="Unassembled WGS sequence"/>
</dbReference>
<proteinExistence type="predicted"/>
<reference evidence="2 3" key="1">
    <citation type="submission" date="2017-11" db="EMBL/GenBank/DDBJ databases">
        <title>Bacterial isolate from king chilli rhizosphere.</title>
        <authorList>
            <person name="Takhelmayum P."/>
            <person name="Sarangthem I."/>
        </authorList>
    </citation>
    <scope>NUCLEOTIDE SEQUENCE [LARGE SCALE GENOMIC DNA]</scope>
    <source>
        <strain evidence="3">t26</strain>
    </source>
</reference>
<feature type="transmembrane region" description="Helical" evidence="1">
    <location>
        <begin position="22"/>
        <end position="43"/>
    </location>
</feature>
<evidence type="ECO:0000313" key="3">
    <source>
        <dbReference type="Proteomes" id="UP000232101"/>
    </source>
</evidence>
<keyword evidence="1" id="KW-0472">Membrane</keyword>
<protein>
    <submittedName>
        <fullName evidence="2">Citrate transporter</fullName>
    </submittedName>
</protein>
<dbReference type="AlphaFoldDB" id="A0A2M9QBB2"/>
<gene>
    <name evidence="2" type="ORF">CWD94_01665</name>
</gene>
<sequence>GYVVTTINSVCNEKHKDAYMPFGALTVIIPIIGTLIAIILFSLGM</sequence>
<organism evidence="2 3">
    <name type="scientific">Lysinibacillus xylanilyticus</name>
    <dbReference type="NCBI Taxonomy" id="582475"/>
    <lineage>
        <taxon>Bacteria</taxon>
        <taxon>Bacillati</taxon>
        <taxon>Bacillota</taxon>
        <taxon>Bacilli</taxon>
        <taxon>Bacillales</taxon>
        <taxon>Bacillaceae</taxon>
        <taxon>Lysinibacillus</taxon>
    </lineage>
</organism>
<evidence type="ECO:0000256" key="1">
    <source>
        <dbReference type="SAM" id="Phobius"/>
    </source>
</evidence>
<feature type="non-terminal residue" evidence="2">
    <location>
        <position position="1"/>
    </location>
</feature>
<keyword evidence="1" id="KW-0812">Transmembrane</keyword>